<dbReference type="GO" id="GO:0032259">
    <property type="term" value="P:methylation"/>
    <property type="evidence" value="ECO:0007669"/>
    <property type="project" value="UniProtKB-KW"/>
</dbReference>
<dbReference type="InterPro" id="IPR014048">
    <property type="entry name" value="MethylDNA_cys_MeTrfase_DNA-bd"/>
</dbReference>
<evidence type="ECO:0000256" key="6">
    <source>
        <dbReference type="ARBA" id="ARBA00022763"/>
    </source>
</evidence>
<evidence type="ECO:0000256" key="5">
    <source>
        <dbReference type="ARBA" id="ARBA00022679"/>
    </source>
</evidence>
<keyword evidence="4 10" id="KW-0489">Methyltransferase</keyword>
<dbReference type="KEGG" id="htl:HPTL_1563"/>
<dbReference type="NCBIfam" id="TIGR00589">
    <property type="entry name" value="ogt"/>
    <property type="match status" value="1"/>
</dbReference>
<dbReference type="Proteomes" id="UP000262004">
    <property type="component" value="Chromosome"/>
</dbReference>
<dbReference type="Gene3D" id="1.10.10.10">
    <property type="entry name" value="Winged helix-like DNA-binding domain superfamily/Winged helix DNA-binding domain"/>
    <property type="match status" value="1"/>
</dbReference>
<comment type="catalytic activity">
    <reaction evidence="8">
        <text>a 6-O-methyl-2'-deoxyguanosine in DNA + L-cysteinyl-[protein] = S-methyl-L-cysteinyl-[protein] + a 2'-deoxyguanosine in DNA</text>
        <dbReference type="Rhea" id="RHEA:24000"/>
        <dbReference type="Rhea" id="RHEA-COMP:10131"/>
        <dbReference type="Rhea" id="RHEA-COMP:10132"/>
        <dbReference type="Rhea" id="RHEA-COMP:11367"/>
        <dbReference type="Rhea" id="RHEA-COMP:11368"/>
        <dbReference type="ChEBI" id="CHEBI:29950"/>
        <dbReference type="ChEBI" id="CHEBI:82612"/>
        <dbReference type="ChEBI" id="CHEBI:85445"/>
        <dbReference type="ChEBI" id="CHEBI:85448"/>
        <dbReference type="EC" id="2.1.1.63"/>
    </reaction>
</comment>
<proteinExistence type="inferred from homology"/>
<dbReference type="AlphaFoldDB" id="A0A2Z6DZB0"/>
<evidence type="ECO:0000256" key="3">
    <source>
        <dbReference type="ARBA" id="ARBA00011918"/>
    </source>
</evidence>
<evidence type="ECO:0000256" key="2">
    <source>
        <dbReference type="ARBA" id="ARBA00008711"/>
    </source>
</evidence>
<reference evidence="10 11" key="1">
    <citation type="submission" date="2018-04" db="EMBL/GenBank/DDBJ databases">
        <title>Complete genome sequence of Hydrogenophilus thermoluteolus TH-1.</title>
        <authorList>
            <person name="Arai H."/>
        </authorList>
    </citation>
    <scope>NUCLEOTIDE SEQUENCE [LARGE SCALE GENOMIC DNA]</scope>
    <source>
        <strain evidence="10 11">TH-1</strain>
    </source>
</reference>
<dbReference type="PROSITE" id="PS00374">
    <property type="entry name" value="MGMT"/>
    <property type="match status" value="1"/>
</dbReference>
<comment type="similarity">
    <text evidence="2">Belongs to the MGMT family.</text>
</comment>
<gene>
    <name evidence="10" type="ORF">HPTL_1563</name>
</gene>
<protein>
    <recommendedName>
        <fullName evidence="3">methylated-DNA--[protein]-cysteine S-methyltransferase</fullName>
        <ecNumber evidence="3">2.1.1.63</ecNumber>
    </recommendedName>
</protein>
<dbReference type="InterPro" id="IPR001497">
    <property type="entry name" value="MethylDNA_cys_MeTrfase_AS"/>
</dbReference>
<evidence type="ECO:0000259" key="9">
    <source>
        <dbReference type="Pfam" id="PF01035"/>
    </source>
</evidence>
<keyword evidence="5 10" id="KW-0808">Transferase</keyword>
<name>A0A2Z6DZB0_HYDTE</name>
<dbReference type="Pfam" id="PF01035">
    <property type="entry name" value="DNA_binding_1"/>
    <property type="match status" value="1"/>
</dbReference>
<dbReference type="InterPro" id="IPR036217">
    <property type="entry name" value="MethylDNA_cys_MeTrfase_DNAb"/>
</dbReference>
<evidence type="ECO:0000256" key="8">
    <source>
        <dbReference type="ARBA" id="ARBA00049348"/>
    </source>
</evidence>
<evidence type="ECO:0000256" key="7">
    <source>
        <dbReference type="ARBA" id="ARBA00023204"/>
    </source>
</evidence>
<dbReference type="PANTHER" id="PTHR10815:SF13">
    <property type="entry name" value="METHYLATED-DNA--PROTEIN-CYSTEINE METHYLTRANSFERASE"/>
    <property type="match status" value="1"/>
</dbReference>
<keyword evidence="6" id="KW-0227">DNA damage</keyword>
<evidence type="ECO:0000313" key="10">
    <source>
        <dbReference type="EMBL" id="BBD77823.1"/>
    </source>
</evidence>
<organism evidence="10 11">
    <name type="scientific">Hydrogenophilus thermoluteolus</name>
    <name type="common">Pseudomonas hydrogenothermophila</name>
    <dbReference type="NCBI Taxonomy" id="297"/>
    <lineage>
        <taxon>Bacteria</taxon>
        <taxon>Pseudomonadati</taxon>
        <taxon>Pseudomonadota</taxon>
        <taxon>Hydrogenophilia</taxon>
        <taxon>Hydrogenophilales</taxon>
        <taxon>Hydrogenophilaceae</taxon>
        <taxon>Hydrogenophilus</taxon>
    </lineage>
</organism>
<evidence type="ECO:0000313" key="11">
    <source>
        <dbReference type="Proteomes" id="UP000262004"/>
    </source>
</evidence>
<evidence type="ECO:0000256" key="4">
    <source>
        <dbReference type="ARBA" id="ARBA00022603"/>
    </source>
</evidence>
<dbReference type="GO" id="GO:0006281">
    <property type="term" value="P:DNA repair"/>
    <property type="evidence" value="ECO:0007669"/>
    <property type="project" value="UniProtKB-KW"/>
</dbReference>
<dbReference type="SUPFAM" id="SSF46767">
    <property type="entry name" value="Methylated DNA-protein cysteine methyltransferase, C-terminal domain"/>
    <property type="match status" value="1"/>
</dbReference>
<dbReference type="GO" id="GO:0003908">
    <property type="term" value="F:methylated-DNA-[protein]-cysteine S-methyltransferase activity"/>
    <property type="evidence" value="ECO:0007669"/>
    <property type="project" value="UniProtKB-EC"/>
</dbReference>
<dbReference type="EC" id="2.1.1.63" evidence="3"/>
<dbReference type="FunFam" id="1.10.10.10:FF:000214">
    <property type="entry name" value="Methylated-DNA--protein-cysteine methyltransferase"/>
    <property type="match status" value="1"/>
</dbReference>
<evidence type="ECO:0000256" key="1">
    <source>
        <dbReference type="ARBA" id="ARBA00001286"/>
    </source>
</evidence>
<dbReference type="CDD" id="cd06445">
    <property type="entry name" value="ATase"/>
    <property type="match status" value="1"/>
</dbReference>
<dbReference type="PANTHER" id="PTHR10815">
    <property type="entry name" value="METHYLATED-DNA--PROTEIN-CYSTEINE METHYLTRANSFERASE"/>
    <property type="match status" value="1"/>
</dbReference>
<comment type="catalytic activity">
    <reaction evidence="1">
        <text>a 4-O-methyl-thymidine in DNA + L-cysteinyl-[protein] = a thymidine in DNA + S-methyl-L-cysteinyl-[protein]</text>
        <dbReference type="Rhea" id="RHEA:53428"/>
        <dbReference type="Rhea" id="RHEA-COMP:10131"/>
        <dbReference type="Rhea" id="RHEA-COMP:10132"/>
        <dbReference type="Rhea" id="RHEA-COMP:13555"/>
        <dbReference type="Rhea" id="RHEA-COMP:13556"/>
        <dbReference type="ChEBI" id="CHEBI:29950"/>
        <dbReference type="ChEBI" id="CHEBI:82612"/>
        <dbReference type="ChEBI" id="CHEBI:137386"/>
        <dbReference type="ChEBI" id="CHEBI:137387"/>
        <dbReference type="EC" id="2.1.1.63"/>
    </reaction>
</comment>
<sequence>MPPQPKPNATLWVVARPLLAPFWLEIAATEDGTVIAATFRTDPPPSRPQANAPAAIHQLSHWLDTWLEAPATPLWPRVAPQGTPFQQRVWNALRTIPCGETRTYGALAAHLSTSPRAVGAACGANPCPIVIPCHRVVGKNGALIGFSGGHSGAWLDLKAWLLERENART</sequence>
<dbReference type="InterPro" id="IPR036388">
    <property type="entry name" value="WH-like_DNA-bd_sf"/>
</dbReference>
<keyword evidence="11" id="KW-1185">Reference proteome</keyword>
<feature type="domain" description="Methylated-DNA-[protein]-cysteine S-methyltransferase DNA binding" evidence="9">
    <location>
        <begin position="84"/>
        <end position="166"/>
    </location>
</feature>
<accession>A0A2Z6DZB0</accession>
<dbReference type="OrthoDB" id="5295094at2"/>
<dbReference type="RefSeq" id="WP_119336134.1">
    <property type="nucleotide sequence ID" value="NZ_AP018558.1"/>
</dbReference>
<dbReference type="EMBL" id="AP018558">
    <property type="protein sequence ID" value="BBD77823.1"/>
    <property type="molecule type" value="Genomic_DNA"/>
</dbReference>
<keyword evidence="7" id="KW-0234">DNA repair</keyword>